<comment type="similarity">
    <text evidence="2">Belongs to the vir family.</text>
</comment>
<dbReference type="PANTHER" id="PTHR23185">
    <property type="entry name" value="PROTEIN VIRILIZER HOMOLOG"/>
    <property type="match status" value="1"/>
</dbReference>
<dbReference type="OrthoDB" id="2011702at2759"/>
<comment type="subcellular location">
    <subcellularLocation>
        <location evidence="1">Nucleus</location>
    </subcellularLocation>
</comment>
<feature type="compositionally biased region" description="Basic and acidic residues" evidence="6">
    <location>
        <begin position="246"/>
        <end position="279"/>
    </location>
</feature>
<feature type="compositionally biased region" description="Basic residues" evidence="6">
    <location>
        <begin position="1855"/>
        <end position="1869"/>
    </location>
</feature>
<keyword evidence="9" id="KW-1185">Reference proteome</keyword>
<feature type="region of interest" description="Disordered" evidence="6">
    <location>
        <begin position="1742"/>
        <end position="1763"/>
    </location>
</feature>
<keyword evidence="4" id="KW-0508">mRNA splicing</keyword>
<feature type="compositionally biased region" description="Low complexity" evidence="6">
    <location>
        <begin position="1753"/>
        <end position="1763"/>
    </location>
</feature>
<dbReference type="Pfam" id="PF15912">
    <property type="entry name" value="VIR_N"/>
    <property type="match status" value="1"/>
</dbReference>
<dbReference type="GO" id="GO:0003723">
    <property type="term" value="F:RNA binding"/>
    <property type="evidence" value="ECO:0007669"/>
    <property type="project" value="TreeGrafter"/>
</dbReference>
<evidence type="ECO:0000256" key="4">
    <source>
        <dbReference type="ARBA" id="ARBA00023187"/>
    </source>
</evidence>
<feature type="compositionally biased region" description="Basic and acidic residues" evidence="6">
    <location>
        <begin position="161"/>
        <end position="180"/>
    </location>
</feature>
<name>A0A811VJB8_CERCA</name>
<keyword evidence="5" id="KW-0539">Nucleus</keyword>
<organism evidence="8 9">
    <name type="scientific">Ceratitis capitata</name>
    <name type="common">Mediterranean fruit fly</name>
    <name type="synonym">Tephritis capitata</name>
    <dbReference type="NCBI Taxonomy" id="7213"/>
    <lineage>
        <taxon>Eukaryota</taxon>
        <taxon>Metazoa</taxon>
        <taxon>Ecdysozoa</taxon>
        <taxon>Arthropoda</taxon>
        <taxon>Hexapoda</taxon>
        <taxon>Insecta</taxon>
        <taxon>Pterygota</taxon>
        <taxon>Neoptera</taxon>
        <taxon>Endopterygota</taxon>
        <taxon>Diptera</taxon>
        <taxon>Brachycera</taxon>
        <taxon>Muscomorpha</taxon>
        <taxon>Tephritoidea</taxon>
        <taxon>Tephritidae</taxon>
        <taxon>Ceratitis</taxon>
        <taxon>Ceratitis</taxon>
    </lineage>
</organism>
<evidence type="ECO:0000256" key="6">
    <source>
        <dbReference type="SAM" id="MobiDB-lite"/>
    </source>
</evidence>
<feature type="compositionally biased region" description="Basic and acidic residues" evidence="6">
    <location>
        <begin position="217"/>
        <end position="237"/>
    </location>
</feature>
<feature type="region of interest" description="Disordered" evidence="6">
    <location>
        <begin position="810"/>
        <end position="865"/>
    </location>
</feature>
<feature type="compositionally biased region" description="Basic and acidic residues" evidence="6">
    <location>
        <begin position="288"/>
        <end position="298"/>
    </location>
</feature>
<dbReference type="InterPro" id="IPR026736">
    <property type="entry name" value="Virilizer"/>
</dbReference>
<feature type="compositionally biased region" description="Gly residues" evidence="6">
    <location>
        <begin position="204"/>
        <end position="215"/>
    </location>
</feature>
<dbReference type="GO" id="GO:0036396">
    <property type="term" value="C:RNA N6-methyladenosine methyltransferase complex"/>
    <property type="evidence" value="ECO:0007669"/>
    <property type="project" value="TreeGrafter"/>
</dbReference>
<proteinExistence type="inferred from homology"/>
<feature type="region of interest" description="Disordered" evidence="6">
    <location>
        <begin position="1778"/>
        <end position="1798"/>
    </location>
</feature>
<feature type="compositionally biased region" description="Polar residues" evidence="6">
    <location>
        <begin position="821"/>
        <end position="830"/>
    </location>
</feature>
<accession>A0A811VJB8</accession>
<evidence type="ECO:0000313" key="8">
    <source>
        <dbReference type="EMBL" id="CAD7014233.1"/>
    </source>
</evidence>
<comment type="caution">
    <text evidence="8">The sequence shown here is derived from an EMBL/GenBank/DDBJ whole genome shotgun (WGS) entry which is preliminary data.</text>
</comment>
<feature type="region of interest" description="Disordered" evidence="6">
    <location>
        <begin position="1822"/>
        <end position="1869"/>
    </location>
</feature>
<protein>
    <submittedName>
        <fullName evidence="8">(Mediterranean fruit fly) hypothetical protein</fullName>
    </submittedName>
</protein>
<dbReference type="Proteomes" id="UP000606786">
    <property type="component" value="Unassembled WGS sequence"/>
</dbReference>
<dbReference type="GO" id="GO:0005634">
    <property type="term" value="C:nucleus"/>
    <property type="evidence" value="ECO:0007669"/>
    <property type="project" value="UniProtKB-SubCell"/>
</dbReference>
<feature type="compositionally biased region" description="Pro residues" evidence="6">
    <location>
        <begin position="138"/>
        <end position="147"/>
    </location>
</feature>
<feature type="compositionally biased region" description="Polar residues" evidence="6">
    <location>
        <begin position="845"/>
        <end position="856"/>
    </location>
</feature>
<evidence type="ECO:0000256" key="2">
    <source>
        <dbReference type="ARBA" id="ARBA00008371"/>
    </source>
</evidence>
<sequence length="1869" mass="209817">MVETDDAAELLFFDTFSHEVDTDINLDLVQFPKPVFITQVRIIPLGARVQADFPGGVRLGATNPSKFDIEFFVNDLGMPGASTFENLGQLKYNQNDCIHLECTQEKIPTDGLVLRGWYSTITLAVYGILTNSMSEPIASPPPPPCEPTGPEEICNLSGSGETREPSIPEETNKDEWKEPLPSEVPTAHKTNIGDFERDDMEYVGGVGRSGAGVGGDHYQHSGDERERGLRKTSHSSERSLPTRNRTHSESNEREYVRGRNEREREKVSRDWSRSPDYSRHSRRKRSERSRSDAEESHKWPPRTPPASIDSPTRPRSPDNYSEDDVHYKLKTRSYMRSEESLTNGAGDTQTLDDDETPGTPGEQYEPILSDDEIIGDDDSNTAIEPVMGDELETELAAAANAVGPAILDFDPFTMPISRYECEMQTLCRKELDTLAAIMQKFDIQTKCASLEAFNDASTTIEERENFVYLCEQLINQLSYITQNFKRRNYVLKQFFNTNPNFLTKSYNILRIALEFEAACSQLQPAFKIRHLKIGARLTELLSSAPQFLDHLLNVQNFDPFDVLFKLYQENYMAVSIKLMLLKAIYALLDTKEGIRYFLIGGKVNGYQLLLNTLQQSHLTRTKFALQAIVKKLHLNEALESVRETCNKLFVLTNLPTSALAEQYVAIEQAIEQIMDALVVNSLSYQQPKRFLPVAKKFEIANDPAAQRSFANALQSYFVEHALGESLLLMLVNAGELPSSLLLRVLDLLQALLQTHVGVDYFVDDCFETTQLLIAVLLGIDEVPELVTTTEEETTESKVKEELLIPKTEAVSDDSAVKKETTASTAEQTDTLPKDNGTKESEKQSESAVPSKESTPASVEPNVQPLRRPVLHRLQQLAVELANKVQTRYHLDAIMYLTRADNYDVIKLATHLHALYSQTCQSPGRQHTVDVISMNNNMQLFMDLIQKEQRLQAQRQIASPGAKYKSPVLSYAVDMVDCCVRYCEQMDYLIEHGPMILELAKNHETFEPSVSAVLQEMFVYMKPLEAINIFSYDNITPLVEVISRSMEYITTFPGDLIMGLRILRHLAIGPSNKAFRSSSTEELKHRFVTLQFYAADGVQTLIQILEKLCSYFEQPGLHTPALMTIQGLHCCQILLPALQVLRAMLSYAIQCRDTEFKDLTAIDHLMKAYFLLHYFPTHSQAANEIAQAKQEIVQLLLAYTQPNEQDEESLHKSLWTLMIREILKNIDGPATFMPGLHVLAELLPLPLPIPLPVDAQLPETQSQRLITERKLWSAHLHPQSAQIAKLIETIAPSTFPPLVDLMTKVCLQLADLAPNMTLLISKTLSDLVCAEWQSASATPTPHLARLLYFFARLTSFGALKISSISILSGKLWELFQSVLCYTGQASGVVQHCQLAIQQILKSFIDAGISFVSPKSTATPELNLAAALPPKELIPRIIEAILTNLFSSDPHQDVCEVALNNLNLLTELDISMHHLTQQLKQRRAEFQQWLEKFLKYAEAEHARLAPIELFIGFLHSLSHIAEYLQQQQTIPIRSMKWSIGEVAHLLGFQKNADPHLIQRLSAAYTNVKNKALTQIKEEDDSNSPIKLLAEIATEFEALEGSASPKTDEDGAGAQTSEPTLPQSEGIVMQFAARPIFVEFDAVADEQLLLTRYWLQVSCVDLDHSKYERVPCDLTELAAECLPPETNLTSDCKRMLHLSASPQSNRERTPTAPCFRTRRVEVEPSTGRPEKKIYITPVRGRGFARAPPSRGDLFRSRPPNTSRPPSLHVDDFLALETCGAQPTGPTGYNKIPPIMRGSRVGRNRGTRISTAAAFRKNKVMRTASPSTWADAGSPHYRNAPIDPHFGESHYSGNPHFSGRSRGRGGRPRPYLR</sequence>
<evidence type="ECO:0000259" key="7">
    <source>
        <dbReference type="Pfam" id="PF15912"/>
    </source>
</evidence>
<dbReference type="InterPro" id="IPR031801">
    <property type="entry name" value="VIR_N"/>
</dbReference>
<dbReference type="PANTHER" id="PTHR23185:SF0">
    <property type="entry name" value="PROTEIN VIRILIZER HOMOLOG"/>
    <property type="match status" value="1"/>
</dbReference>
<dbReference type="EMBL" id="CAJHJT010000056">
    <property type="protein sequence ID" value="CAD7014233.1"/>
    <property type="molecule type" value="Genomic_DNA"/>
</dbReference>
<reference evidence="8" key="1">
    <citation type="submission" date="2020-11" db="EMBL/GenBank/DDBJ databases">
        <authorList>
            <person name="Whitehead M."/>
        </authorList>
    </citation>
    <scope>NUCLEOTIDE SEQUENCE</scope>
    <source>
        <strain evidence="8">EGII</strain>
    </source>
</reference>
<gene>
    <name evidence="8" type="ORF">CCAP1982_LOCUS22236</name>
</gene>
<feature type="compositionally biased region" description="Acidic residues" evidence="6">
    <location>
        <begin position="368"/>
        <end position="379"/>
    </location>
</feature>
<evidence type="ECO:0000256" key="1">
    <source>
        <dbReference type="ARBA" id="ARBA00004123"/>
    </source>
</evidence>
<dbReference type="GO" id="GO:0006397">
    <property type="term" value="P:mRNA processing"/>
    <property type="evidence" value="ECO:0007669"/>
    <property type="project" value="UniProtKB-KW"/>
</dbReference>
<evidence type="ECO:0000256" key="3">
    <source>
        <dbReference type="ARBA" id="ARBA00022664"/>
    </source>
</evidence>
<evidence type="ECO:0000256" key="5">
    <source>
        <dbReference type="ARBA" id="ARBA00023242"/>
    </source>
</evidence>
<feature type="compositionally biased region" description="Polar residues" evidence="6">
    <location>
        <begin position="340"/>
        <end position="349"/>
    </location>
</feature>
<feature type="domain" description="Virilizer N-terminal" evidence="7">
    <location>
        <begin position="7"/>
        <end position="287"/>
    </location>
</feature>
<feature type="compositionally biased region" description="Polar residues" evidence="6">
    <location>
        <begin position="1611"/>
        <end position="1620"/>
    </location>
</feature>
<evidence type="ECO:0000313" key="9">
    <source>
        <dbReference type="Proteomes" id="UP000606786"/>
    </source>
</evidence>
<feature type="region of interest" description="Disordered" evidence="6">
    <location>
        <begin position="1598"/>
        <end position="1620"/>
    </location>
</feature>
<feature type="region of interest" description="Disordered" evidence="6">
    <location>
        <begin position="137"/>
        <end position="380"/>
    </location>
</feature>
<feature type="compositionally biased region" description="Basic and acidic residues" evidence="6">
    <location>
        <begin position="831"/>
        <end position="844"/>
    </location>
</feature>
<dbReference type="GO" id="GO:0008380">
    <property type="term" value="P:RNA splicing"/>
    <property type="evidence" value="ECO:0007669"/>
    <property type="project" value="UniProtKB-KW"/>
</dbReference>
<keyword evidence="3" id="KW-0507">mRNA processing</keyword>